<sequence length="425" mass="47859">MIRLPVVALAVATITCLWLLVFPMPPAQLSITTAATDGAYYRHAQHYAERFAAHGITLDIQPSEGSEQNQKRLRRAVDPTDLALMQGGFGYLGASLDRRDRSRIETLANVDVEAVWIFTRNRELDSLNQLQGMRVAIGPEGSGSRKVALKLLEQARIAMSELTLSKLTGSAAVQAMRQNQLDVVLMVAPTESFAVQNMLGLPGIQLANLRKSAAITERNPYLEPRLLAQGALDTRLPPRDITLLTTSASLVAREDLHPALKRLAIAVAMEVHTGGGLFHRAGDFPSLRRIDFPTAPQARETLIHGLPLLERLLPFWWAQLTERILLIVLPVTLMAFWLMRLIPTYLRWVLESRVNRWYGELKFIENDLSQETLSGLDLTRFLLRLNSIDKALMAFACPKDLMARCYTLHQHIEFVRQRLYKMRGR</sequence>
<dbReference type="Gene3D" id="3.40.190.10">
    <property type="entry name" value="Periplasmic binding protein-like II"/>
    <property type="match status" value="2"/>
</dbReference>
<dbReference type="InterPro" id="IPR011852">
    <property type="entry name" value="TRAP_TAXI"/>
</dbReference>
<keyword evidence="1" id="KW-0812">Transmembrane</keyword>
<keyword evidence="1" id="KW-0472">Membrane</keyword>
<dbReference type="Proteomes" id="UP001596270">
    <property type="component" value="Unassembled WGS sequence"/>
</dbReference>
<dbReference type="PANTHER" id="PTHR42941">
    <property type="entry name" value="SLL1037 PROTEIN"/>
    <property type="match status" value="1"/>
</dbReference>
<keyword evidence="1" id="KW-1133">Transmembrane helix</keyword>
<dbReference type="Pfam" id="PF16868">
    <property type="entry name" value="NMT1_3"/>
    <property type="match status" value="1"/>
</dbReference>
<proteinExistence type="predicted"/>
<evidence type="ECO:0000256" key="1">
    <source>
        <dbReference type="SAM" id="Phobius"/>
    </source>
</evidence>
<protein>
    <submittedName>
        <fullName evidence="2">TAXI family TRAP transporter solute-binding subunit</fullName>
    </submittedName>
</protein>
<gene>
    <name evidence="2" type="ORF">ACFQND_03130</name>
</gene>
<evidence type="ECO:0000313" key="2">
    <source>
        <dbReference type="EMBL" id="MFC6280223.1"/>
    </source>
</evidence>
<keyword evidence="3" id="KW-1185">Reference proteome</keyword>
<name>A0ABW1TTW2_9BURK</name>
<reference evidence="3" key="1">
    <citation type="journal article" date="2019" name="Int. J. Syst. Evol. Microbiol.">
        <title>The Global Catalogue of Microorganisms (GCM) 10K type strain sequencing project: providing services to taxonomists for standard genome sequencing and annotation.</title>
        <authorList>
            <consortium name="The Broad Institute Genomics Platform"/>
            <consortium name="The Broad Institute Genome Sequencing Center for Infectious Disease"/>
            <person name="Wu L."/>
            <person name="Ma J."/>
        </authorList>
    </citation>
    <scope>NUCLEOTIDE SEQUENCE [LARGE SCALE GENOMIC DNA]</scope>
    <source>
        <strain evidence="3">CCUG 39402</strain>
    </source>
</reference>
<dbReference type="RefSeq" id="WP_371434560.1">
    <property type="nucleotide sequence ID" value="NZ_JBHSRS010000005.1"/>
</dbReference>
<feature type="transmembrane region" description="Helical" evidence="1">
    <location>
        <begin position="324"/>
        <end position="346"/>
    </location>
</feature>
<accession>A0ABW1TTW2</accession>
<dbReference type="PANTHER" id="PTHR42941:SF1">
    <property type="entry name" value="SLL1037 PROTEIN"/>
    <property type="match status" value="1"/>
</dbReference>
<dbReference type="SUPFAM" id="SSF53850">
    <property type="entry name" value="Periplasmic binding protein-like II"/>
    <property type="match status" value="1"/>
</dbReference>
<evidence type="ECO:0000313" key="3">
    <source>
        <dbReference type="Proteomes" id="UP001596270"/>
    </source>
</evidence>
<dbReference type="EMBL" id="JBHSRS010000005">
    <property type="protein sequence ID" value="MFC6280223.1"/>
    <property type="molecule type" value="Genomic_DNA"/>
</dbReference>
<comment type="caution">
    <text evidence="2">The sequence shown here is derived from an EMBL/GenBank/DDBJ whole genome shotgun (WGS) entry which is preliminary data.</text>
</comment>
<organism evidence="2 3">
    <name type="scientific">Polaromonas aquatica</name>
    <dbReference type="NCBI Taxonomy" id="332657"/>
    <lineage>
        <taxon>Bacteria</taxon>
        <taxon>Pseudomonadati</taxon>
        <taxon>Pseudomonadota</taxon>
        <taxon>Betaproteobacteria</taxon>
        <taxon>Burkholderiales</taxon>
        <taxon>Comamonadaceae</taxon>
        <taxon>Polaromonas</taxon>
    </lineage>
</organism>